<dbReference type="InterPro" id="IPR001647">
    <property type="entry name" value="HTH_TetR"/>
</dbReference>
<feature type="domain" description="HTH tetR-type" evidence="5">
    <location>
        <begin position="1"/>
        <end position="61"/>
    </location>
</feature>
<protein>
    <submittedName>
        <fullName evidence="6">TetR/AcrR family transcriptional regulator</fullName>
    </submittedName>
</protein>
<keyword evidence="3" id="KW-0804">Transcription</keyword>
<keyword evidence="7" id="KW-1185">Reference proteome</keyword>
<comment type="caution">
    <text evidence="6">The sequence shown here is derived from an EMBL/GenBank/DDBJ whole genome shotgun (WGS) entry which is preliminary data.</text>
</comment>
<dbReference type="Proteomes" id="UP000281112">
    <property type="component" value="Unassembled WGS sequence"/>
</dbReference>
<accession>A0A3N9TAZ6</accession>
<evidence type="ECO:0000256" key="1">
    <source>
        <dbReference type="ARBA" id="ARBA00023015"/>
    </source>
</evidence>
<dbReference type="PANTHER" id="PTHR47506:SF6">
    <property type="entry name" value="HTH-TYPE TRANSCRIPTIONAL REPRESSOR NEMR"/>
    <property type="match status" value="1"/>
</dbReference>
<evidence type="ECO:0000256" key="4">
    <source>
        <dbReference type="PROSITE-ProRule" id="PRU00335"/>
    </source>
</evidence>
<dbReference type="GO" id="GO:0003677">
    <property type="term" value="F:DNA binding"/>
    <property type="evidence" value="ECO:0007669"/>
    <property type="project" value="UniProtKB-UniRule"/>
</dbReference>
<feature type="DNA-binding region" description="H-T-H motif" evidence="4">
    <location>
        <begin position="24"/>
        <end position="43"/>
    </location>
</feature>
<dbReference type="Pfam" id="PF00440">
    <property type="entry name" value="TetR_N"/>
    <property type="match status" value="1"/>
</dbReference>
<dbReference type="AlphaFoldDB" id="A0A3N9TAZ6"/>
<evidence type="ECO:0000256" key="2">
    <source>
        <dbReference type="ARBA" id="ARBA00023125"/>
    </source>
</evidence>
<dbReference type="Gene3D" id="1.10.357.10">
    <property type="entry name" value="Tetracycline Repressor, domain 2"/>
    <property type="match status" value="1"/>
</dbReference>
<evidence type="ECO:0000259" key="5">
    <source>
        <dbReference type="PROSITE" id="PS50977"/>
    </source>
</evidence>
<dbReference type="InterPro" id="IPR009057">
    <property type="entry name" value="Homeodomain-like_sf"/>
</dbReference>
<keyword evidence="2 4" id="KW-0238">DNA-binding</keyword>
<dbReference type="InterPro" id="IPR036271">
    <property type="entry name" value="Tet_transcr_reg_TetR-rel_C_sf"/>
</dbReference>
<dbReference type="EMBL" id="RJVQ01000013">
    <property type="protein sequence ID" value="RQW61367.1"/>
    <property type="molecule type" value="Genomic_DNA"/>
</dbReference>
<sequence length="184" mass="21657">MSKKEHILDIAERLFNQFGYTAVGVDLIRDEAEVSKTSMYRHFGSKNKLIEAVLDRRHLRFEYSLEKSIDAADSTEDKLDALLEWHFQWFQQDDFKGCMFMHAVAEFKQSDQQITDISIQHKQWLKSLLNSVIANNKEQPKNQPLKVEMAFTFLEGMIIRSEFEHNAALFSEYRKTMHEILLAH</sequence>
<name>A0A3N9TAZ6_9VIBR</name>
<evidence type="ECO:0000256" key="3">
    <source>
        <dbReference type="ARBA" id="ARBA00023163"/>
    </source>
</evidence>
<proteinExistence type="predicted"/>
<gene>
    <name evidence="6" type="ORF">EES38_19850</name>
</gene>
<dbReference type="RefSeq" id="WP_124938955.1">
    <property type="nucleotide sequence ID" value="NZ_RJVQ01000013.1"/>
</dbReference>
<dbReference type="PRINTS" id="PR00455">
    <property type="entry name" value="HTHTETR"/>
</dbReference>
<dbReference type="SUPFAM" id="SSF48498">
    <property type="entry name" value="Tetracyclin repressor-like, C-terminal domain"/>
    <property type="match status" value="1"/>
</dbReference>
<reference evidence="6 7" key="1">
    <citation type="submission" date="2018-11" db="EMBL/GenBank/DDBJ databases">
        <title>Vibrio LJC006 sp. nov., isolated from seawater during the bloom of the enteromorpha.</title>
        <authorList>
            <person name="Liang J."/>
        </authorList>
    </citation>
    <scope>NUCLEOTIDE SEQUENCE [LARGE SCALE GENOMIC DNA]</scope>
    <source>
        <strain evidence="6 7">LJC006</strain>
    </source>
</reference>
<dbReference type="OrthoDB" id="116240at2"/>
<organism evidence="6 7">
    <name type="scientific">Vibrio viridaestus</name>
    <dbReference type="NCBI Taxonomy" id="2487322"/>
    <lineage>
        <taxon>Bacteria</taxon>
        <taxon>Pseudomonadati</taxon>
        <taxon>Pseudomonadota</taxon>
        <taxon>Gammaproteobacteria</taxon>
        <taxon>Vibrionales</taxon>
        <taxon>Vibrionaceae</taxon>
        <taxon>Vibrio</taxon>
    </lineage>
</organism>
<evidence type="ECO:0000313" key="6">
    <source>
        <dbReference type="EMBL" id="RQW61367.1"/>
    </source>
</evidence>
<dbReference type="SUPFAM" id="SSF46689">
    <property type="entry name" value="Homeodomain-like"/>
    <property type="match status" value="1"/>
</dbReference>
<dbReference type="PANTHER" id="PTHR47506">
    <property type="entry name" value="TRANSCRIPTIONAL REGULATORY PROTEIN"/>
    <property type="match status" value="1"/>
</dbReference>
<keyword evidence="1" id="KW-0805">Transcription regulation</keyword>
<dbReference type="PROSITE" id="PS50977">
    <property type="entry name" value="HTH_TETR_2"/>
    <property type="match status" value="1"/>
</dbReference>
<evidence type="ECO:0000313" key="7">
    <source>
        <dbReference type="Proteomes" id="UP000281112"/>
    </source>
</evidence>